<dbReference type="OrthoDB" id="5444681at2"/>
<gene>
    <name evidence="1" type="ORF">SAMN05216198_2869</name>
</gene>
<dbReference type="RefSeq" id="WP_090274419.1">
    <property type="nucleotide sequence ID" value="NZ_LT629748.1"/>
</dbReference>
<proteinExistence type="predicted"/>
<evidence type="ECO:0000313" key="1">
    <source>
        <dbReference type="EMBL" id="SDS82014.1"/>
    </source>
</evidence>
<dbReference type="AlphaFoldDB" id="A0A1H1VBB4"/>
<dbReference type="STRING" id="797277.SAMN05216198_2869"/>
<accession>A0A1H1VBB4</accession>
<dbReference type="InterPro" id="IPR010352">
    <property type="entry name" value="DUF945"/>
</dbReference>
<organism evidence="1 2">
    <name type="scientific">Halopseudomonas litoralis</name>
    <dbReference type="NCBI Taxonomy" id="797277"/>
    <lineage>
        <taxon>Bacteria</taxon>
        <taxon>Pseudomonadati</taxon>
        <taxon>Pseudomonadota</taxon>
        <taxon>Gammaproteobacteria</taxon>
        <taxon>Pseudomonadales</taxon>
        <taxon>Pseudomonadaceae</taxon>
        <taxon>Halopseudomonas</taxon>
    </lineage>
</organism>
<evidence type="ECO:0000313" key="2">
    <source>
        <dbReference type="Proteomes" id="UP000243426"/>
    </source>
</evidence>
<dbReference type="Pfam" id="PF06097">
    <property type="entry name" value="DUF945"/>
    <property type="match status" value="1"/>
</dbReference>
<dbReference type="Proteomes" id="UP000243426">
    <property type="component" value="Chromosome I"/>
</dbReference>
<dbReference type="EMBL" id="LT629748">
    <property type="protein sequence ID" value="SDS82014.1"/>
    <property type="molecule type" value="Genomic_DNA"/>
</dbReference>
<name>A0A1H1VBB4_9GAMM</name>
<reference evidence="2" key="1">
    <citation type="submission" date="2016-10" db="EMBL/GenBank/DDBJ databases">
        <authorList>
            <person name="Varghese N."/>
            <person name="Submissions S."/>
        </authorList>
    </citation>
    <scope>NUCLEOTIDE SEQUENCE [LARGE SCALE GENOMIC DNA]</scope>
    <source>
        <strain evidence="2">2SM5</strain>
    </source>
</reference>
<sequence>MNKTGIAAVTLGILAVAGTGGGWYTGSQLESVLQDSIRKGNEQLAAQFPNTDVALELVAFERGILSSTARYRLIMQAASGDEPALDLFIGDRIEHGPIPVSRLLSLQWMPVMATSHAVLEPSETMSELFVASAGQSPLTITSNIGYGNGITGDLHVVPMTLSESGSHMTFSGLDADFETDTTGSKVVLSGRFDSLQIDGEDASVSLVGGGFQLDRQRDDSFGLYLGDGHLTLDSLAVEVADKPALVLRDIVQSDTTTLGADGVKGALDYQVGSVNYDGNSLGSVRMDWSLGRLDPQATAALMGMYNTLSMGLEPDDPEALKQQFAAALQQLLKGKPRLALDNFSIRTANGESRFTLGVDLHSPDSFDQPPALLAQQLVGGLDANLVLSKPMLSDMVRYKALFQPEADAAAVEQEAVMAAEMVAGMAEMMQLGILEGDNILSNLRYADGMINLNGQNIELEDFVGLLTMMSPGPALGALE</sequence>
<keyword evidence="2" id="KW-1185">Reference proteome</keyword>
<protein>
    <submittedName>
        <fullName evidence="1">Uncharacterized conserved protein YdgA, DUF945 family</fullName>
    </submittedName>
</protein>